<dbReference type="AlphaFoldDB" id="F8NUG3"/>
<dbReference type="HOGENOM" id="CLU_2997888_0_0_1"/>
<dbReference type="Proteomes" id="UP000008064">
    <property type="component" value="Unassembled WGS sequence"/>
</dbReference>
<dbReference type="GeneID" id="18816501"/>
<sequence>MMAAQCRRRRSRESKRLRRSKMWGATKVETTRPPVSATLILDGEAGGVVTNGIYAGR</sequence>
<accession>F8NUG3</accession>
<evidence type="ECO:0000256" key="1">
    <source>
        <dbReference type="SAM" id="MobiDB-lite"/>
    </source>
</evidence>
<dbReference type="EMBL" id="GL945433">
    <property type="protein sequence ID" value="EGO25875.1"/>
    <property type="molecule type" value="Genomic_DNA"/>
</dbReference>
<feature type="compositionally biased region" description="Basic residues" evidence="1">
    <location>
        <begin position="1"/>
        <end position="21"/>
    </location>
</feature>
<evidence type="ECO:0000313" key="2">
    <source>
        <dbReference type="EMBL" id="EGO25875.1"/>
    </source>
</evidence>
<dbReference type="RefSeq" id="XP_007317997.1">
    <property type="nucleotide sequence ID" value="XM_007317935.1"/>
</dbReference>
<dbReference type="KEGG" id="sla:SERLADRAFT_448783"/>
<organism>
    <name type="scientific">Serpula lacrymans var. lacrymans (strain S7.9)</name>
    <name type="common">Dry rot fungus</name>
    <dbReference type="NCBI Taxonomy" id="578457"/>
    <lineage>
        <taxon>Eukaryota</taxon>
        <taxon>Fungi</taxon>
        <taxon>Dikarya</taxon>
        <taxon>Basidiomycota</taxon>
        <taxon>Agaricomycotina</taxon>
        <taxon>Agaricomycetes</taxon>
        <taxon>Agaricomycetidae</taxon>
        <taxon>Boletales</taxon>
        <taxon>Coniophorineae</taxon>
        <taxon>Serpulaceae</taxon>
        <taxon>Serpula</taxon>
    </lineage>
</organism>
<feature type="region of interest" description="Disordered" evidence="1">
    <location>
        <begin position="1"/>
        <end position="23"/>
    </location>
</feature>
<name>F8NUG3_SERL9</name>
<protein>
    <submittedName>
        <fullName evidence="2">Uncharacterized protein</fullName>
    </submittedName>
</protein>
<proteinExistence type="predicted"/>
<gene>
    <name evidence="2" type="ORF">SERLADRAFT_448783</name>
</gene>
<reference evidence="2" key="1">
    <citation type="submission" date="2011-04" db="EMBL/GenBank/DDBJ databases">
        <title>Evolution of plant cell wall degrading machinery underlies the functional diversity of forest fungi.</title>
        <authorList>
            <consortium name="US DOE Joint Genome Institute (JGI-PGF)"/>
            <person name="Eastwood D.C."/>
            <person name="Floudas D."/>
            <person name="Binder M."/>
            <person name="Majcherczyk A."/>
            <person name="Schneider P."/>
            <person name="Aerts A."/>
            <person name="Asiegbu F.O."/>
            <person name="Baker S.E."/>
            <person name="Barry K."/>
            <person name="Bendiksby M."/>
            <person name="Blumentritt M."/>
            <person name="Coutinho P.M."/>
            <person name="Cullen D."/>
            <person name="Cullen D."/>
            <person name="Gathman A."/>
            <person name="Goodell B."/>
            <person name="Henrissat B."/>
            <person name="Ihrmark K."/>
            <person name="Kauserud H."/>
            <person name="Kohler A."/>
            <person name="LaButti K."/>
            <person name="Lapidus A."/>
            <person name="Lavin J.L."/>
            <person name="Lee Y.-H."/>
            <person name="Lindquist E."/>
            <person name="Lilly W."/>
            <person name="Lucas S."/>
            <person name="Morin E."/>
            <person name="Murat C."/>
            <person name="Oguiza J.A."/>
            <person name="Park J."/>
            <person name="Pisabarro A.G."/>
            <person name="Riley R."/>
            <person name="Rosling A."/>
            <person name="Salamov A."/>
            <person name="Schmidt O."/>
            <person name="Schmutz J."/>
            <person name="Skrede I."/>
            <person name="Stenlid J."/>
            <person name="Wiebenga A."/>
            <person name="Xie X."/>
            <person name="Kues U."/>
            <person name="Hibbett D.S."/>
            <person name="Hoffmeister D."/>
            <person name="Hogberg N."/>
            <person name="Martin F."/>
            <person name="Grigoriev I.V."/>
            <person name="Watkinson S.C."/>
        </authorList>
    </citation>
    <scope>NUCLEOTIDE SEQUENCE</scope>
    <source>
        <strain evidence="2">S7.9</strain>
    </source>
</reference>